<reference evidence="1 2" key="1">
    <citation type="submission" date="2016-07" db="EMBL/GenBank/DDBJ databases">
        <title>Pervasive Adenine N6-methylation of Active Genes in Fungi.</title>
        <authorList>
            <consortium name="DOE Joint Genome Institute"/>
            <person name="Mondo S.J."/>
            <person name="Dannebaum R.O."/>
            <person name="Kuo R.C."/>
            <person name="Labutti K."/>
            <person name="Haridas S."/>
            <person name="Kuo A."/>
            <person name="Salamov A."/>
            <person name="Ahrendt S.R."/>
            <person name="Lipzen A."/>
            <person name="Sullivan W."/>
            <person name="Andreopoulos W.B."/>
            <person name="Clum A."/>
            <person name="Lindquist E."/>
            <person name="Daum C."/>
            <person name="Ramamoorthy G.K."/>
            <person name="Gryganskyi A."/>
            <person name="Culley D."/>
            <person name="Magnuson J.K."/>
            <person name="James T.Y."/>
            <person name="O'Malley M.A."/>
            <person name="Stajich J.E."/>
            <person name="Spatafora J.W."/>
            <person name="Visel A."/>
            <person name="Grigoriev I.V."/>
        </authorList>
    </citation>
    <scope>NUCLEOTIDE SEQUENCE [LARGE SCALE GENOMIC DNA]</scope>
    <source>
        <strain evidence="1 2">NRRL 3301</strain>
    </source>
</reference>
<dbReference type="AlphaFoldDB" id="A0A1X2GGC0"/>
<organism evidence="1 2">
    <name type="scientific">Hesseltinella vesiculosa</name>
    <dbReference type="NCBI Taxonomy" id="101127"/>
    <lineage>
        <taxon>Eukaryota</taxon>
        <taxon>Fungi</taxon>
        <taxon>Fungi incertae sedis</taxon>
        <taxon>Mucoromycota</taxon>
        <taxon>Mucoromycotina</taxon>
        <taxon>Mucoromycetes</taxon>
        <taxon>Mucorales</taxon>
        <taxon>Cunninghamellaceae</taxon>
        <taxon>Hesseltinella</taxon>
    </lineage>
</organism>
<proteinExistence type="predicted"/>
<dbReference type="OrthoDB" id="5366606at2759"/>
<evidence type="ECO:0000313" key="2">
    <source>
        <dbReference type="Proteomes" id="UP000242146"/>
    </source>
</evidence>
<dbReference type="Proteomes" id="UP000242146">
    <property type="component" value="Unassembled WGS sequence"/>
</dbReference>
<accession>A0A1X2GGC0</accession>
<sequence length="145" mass="15602">MFQIILREGITGGFVGPTLRQMVEIRGDDTGASIVHANLKPESKTEYTSQVGTLAADQVQTLVSSLVEQLKSLPTEHPTGSEDIYGLDTSIGFFSDDFQWQNGGPEGCSHGTSSNKATDQQKQTFGLLAKTLVQLGEQNALQNSN</sequence>
<evidence type="ECO:0000313" key="1">
    <source>
        <dbReference type="EMBL" id="ORX53126.1"/>
    </source>
</evidence>
<name>A0A1X2GGC0_9FUNG</name>
<dbReference type="EMBL" id="MCGT01000016">
    <property type="protein sequence ID" value="ORX53126.1"/>
    <property type="molecule type" value="Genomic_DNA"/>
</dbReference>
<protein>
    <submittedName>
        <fullName evidence="1">Uncharacterized protein</fullName>
    </submittedName>
</protein>
<keyword evidence="2" id="KW-1185">Reference proteome</keyword>
<gene>
    <name evidence="1" type="ORF">DM01DRAFT_1383747</name>
</gene>
<comment type="caution">
    <text evidence="1">The sequence shown here is derived from an EMBL/GenBank/DDBJ whole genome shotgun (WGS) entry which is preliminary data.</text>
</comment>